<organism evidence="2 3">
    <name type="scientific">Phormidesmis priestleyi ULC007</name>
    <dbReference type="NCBI Taxonomy" id="1920490"/>
    <lineage>
        <taxon>Bacteria</taxon>
        <taxon>Bacillati</taxon>
        <taxon>Cyanobacteriota</taxon>
        <taxon>Cyanophyceae</taxon>
        <taxon>Leptolyngbyales</taxon>
        <taxon>Leptolyngbyaceae</taxon>
        <taxon>Phormidesmis</taxon>
    </lineage>
</organism>
<proteinExistence type="predicted"/>
<dbReference type="AlphaFoldDB" id="A0A2T1DNV8"/>
<accession>A0A2T1DNV8</accession>
<dbReference type="OrthoDB" id="2643721at2"/>
<dbReference type="PROSITE" id="PS51688">
    <property type="entry name" value="ICA"/>
    <property type="match status" value="1"/>
</dbReference>
<reference evidence="2 3" key="1">
    <citation type="submission" date="2018-02" db="EMBL/GenBank/DDBJ databases">
        <authorList>
            <person name="Cohen D.B."/>
            <person name="Kent A.D."/>
        </authorList>
    </citation>
    <scope>NUCLEOTIDE SEQUENCE [LARGE SCALE GENOMIC DNA]</scope>
    <source>
        <strain evidence="2 3">ULC007</strain>
    </source>
</reference>
<dbReference type="Pfam" id="PF13884">
    <property type="entry name" value="Peptidase_S74"/>
    <property type="match status" value="1"/>
</dbReference>
<feature type="domain" description="Peptidase S74" evidence="1">
    <location>
        <begin position="442"/>
        <end position="535"/>
    </location>
</feature>
<reference evidence="2 3" key="2">
    <citation type="submission" date="2018-03" db="EMBL/GenBank/DDBJ databases">
        <title>The ancient ancestry and fast evolution of plastids.</title>
        <authorList>
            <person name="Moore K.R."/>
            <person name="Magnabosco C."/>
            <person name="Momper L."/>
            <person name="Gold D.A."/>
            <person name="Bosak T."/>
            <person name="Fournier G.P."/>
        </authorList>
    </citation>
    <scope>NUCLEOTIDE SEQUENCE [LARGE SCALE GENOMIC DNA]</scope>
    <source>
        <strain evidence="2 3">ULC007</strain>
    </source>
</reference>
<name>A0A2T1DNV8_9CYAN</name>
<evidence type="ECO:0000259" key="1">
    <source>
        <dbReference type="PROSITE" id="PS51688"/>
    </source>
</evidence>
<dbReference type="InterPro" id="IPR030392">
    <property type="entry name" value="S74_ICA"/>
</dbReference>
<protein>
    <recommendedName>
        <fullName evidence="1">Peptidase S74 domain-containing protein</fullName>
    </recommendedName>
</protein>
<dbReference type="RefSeq" id="WP_073069177.1">
    <property type="nucleotide sequence ID" value="NZ_MPPI01000001.1"/>
</dbReference>
<comment type="caution">
    <text evidence="2">The sequence shown here is derived from an EMBL/GenBank/DDBJ whole genome shotgun (WGS) entry which is preliminary data.</text>
</comment>
<keyword evidence="3" id="KW-1185">Reference proteome</keyword>
<sequence length="536" mass="57201">MPGDESFDSVRLRCAGAVFEQWPKLSCSELGLLDLDVSDLRLDNDRSLQFQGNGKISTAGSLRLFTDAPVASEKLSILVNGNVGIGNPTPTTKLEVNGTVKATSFQGDGSTLTGVVKQAGDSTLTGSLTVQNNLTVQGNLDVTGTTTFRNIEQHQGDLELGDADTDQVKVHGSLRSTHSSGLLQVNSSLTVTANSTTWNGWYEAIKFGQSAHSAITHPGGNLLFGLHSDRHFYFADMAEGQYIMTIDANPAGGGNVGIGNMTPDAKLFVQTSSKNAGNNTAVFYAPNIGPNFSHVHWGATGDWYIRSAASTGKVVLQDTGGEVSIPGGRLSFGAAVRQMINLWAEDYGIGVQSGTTYFRSGDNYCWFRGGRHNDARDNPGGGIRLMALNGAGDLILSARTNPSGNPSGSPCRALVDNGNKLIINIANDYPQGVDIVNGRFVSSRELKQNIVELSTEEAAEALNGLNPVRFSYKTDTQETRHTGFIAEDVPDLLASLDRKSVGPLDVIAVLTKVMQAQQTTIATMTERINHLEAQFE</sequence>
<evidence type="ECO:0000313" key="3">
    <source>
        <dbReference type="Proteomes" id="UP000238634"/>
    </source>
</evidence>
<gene>
    <name evidence="2" type="ORF">C7B65_01775</name>
</gene>
<evidence type="ECO:0000313" key="2">
    <source>
        <dbReference type="EMBL" id="PSB22159.1"/>
    </source>
</evidence>
<dbReference type="STRING" id="1920490.GCA_001895925_00903"/>
<dbReference type="EMBL" id="PVWG01000001">
    <property type="protein sequence ID" value="PSB22159.1"/>
    <property type="molecule type" value="Genomic_DNA"/>
</dbReference>
<dbReference type="Proteomes" id="UP000238634">
    <property type="component" value="Unassembled WGS sequence"/>
</dbReference>